<evidence type="ECO:0000259" key="2">
    <source>
        <dbReference type="SMART" id="SM00507"/>
    </source>
</evidence>
<dbReference type="InterPro" id="IPR002711">
    <property type="entry name" value="HNH"/>
</dbReference>
<dbReference type="RefSeq" id="WP_425547068.1">
    <property type="nucleotide sequence ID" value="NZ_BAAAPZ010000020.1"/>
</dbReference>
<feature type="region of interest" description="Disordered" evidence="1">
    <location>
        <begin position="187"/>
        <end position="214"/>
    </location>
</feature>
<comment type="caution">
    <text evidence="3">The sequence shown here is derived from an EMBL/GenBank/DDBJ whole genome shotgun (WGS) entry which is preliminary data.</text>
</comment>
<sequence length="283" mass="28982">MVTVPVLHLLTSPTSTGEASTGEVPAGEVPAELTGLAPIPADAARQIVSTQSVLYRILTDPLTGTVLDETAQTYTIPANVRRTVTAKHEQCAAPGCTRTALRCQADHILPFNHLLPTQGGLTVPENLQPLCQPCHQLKTQGLLTVKKDGGGVSRWSGPLGRESVTLAPPSPHEVQAAVQLQSLLHGRTHDSGAADESTSARKSSPSVEANEAGTTTAAGAAAGVAAGTGLVGITEPSPGNPGVAVVHATMGGSGAESRRTDDTGAQSASTRPAIWRQDEAPPF</sequence>
<feature type="compositionally biased region" description="Polar residues" evidence="1">
    <location>
        <begin position="196"/>
        <end position="207"/>
    </location>
</feature>
<accession>A0ABP5IVS0</accession>
<reference evidence="4" key="1">
    <citation type="journal article" date="2019" name="Int. J. Syst. Evol. Microbiol.">
        <title>The Global Catalogue of Microorganisms (GCM) 10K type strain sequencing project: providing services to taxonomists for standard genome sequencing and annotation.</title>
        <authorList>
            <consortium name="The Broad Institute Genomics Platform"/>
            <consortium name="The Broad Institute Genome Sequencing Center for Infectious Disease"/>
            <person name="Wu L."/>
            <person name="Ma J."/>
        </authorList>
    </citation>
    <scope>NUCLEOTIDE SEQUENCE [LARGE SCALE GENOMIC DNA]</scope>
    <source>
        <strain evidence="4">JCM 15900</strain>
    </source>
</reference>
<evidence type="ECO:0000313" key="3">
    <source>
        <dbReference type="EMBL" id="GAA2107265.1"/>
    </source>
</evidence>
<dbReference type="SMART" id="SM00507">
    <property type="entry name" value="HNHc"/>
    <property type="match status" value="1"/>
</dbReference>
<dbReference type="InterPro" id="IPR003615">
    <property type="entry name" value="HNH_nuc"/>
</dbReference>
<dbReference type="Proteomes" id="UP001500984">
    <property type="component" value="Unassembled WGS sequence"/>
</dbReference>
<name>A0ABP5IVS0_9MICO</name>
<evidence type="ECO:0000313" key="4">
    <source>
        <dbReference type="Proteomes" id="UP001500984"/>
    </source>
</evidence>
<feature type="domain" description="HNH nuclease" evidence="2">
    <location>
        <begin position="79"/>
        <end position="136"/>
    </location>
</feature>
<evidence type="ECO:0000256" key="1">
    <source>
        <dbReference type="SAM" id="MobiDB-lite"/>
    </source>
</evidence>
<organism evidence="3 4">
    <name type="scientific">Brevibacterium salitolerans</name>
    <dbReference type="NCBI Taxonomy" id="1403566"/>
    <lineage>
        <taxon>Bacteria</taxon>
        <taxon>Bacillati</taxon>
        <taxon>Actinomycetota</taxon>
        <taxon>Actinomycetes</taxon>
        <taxon>Micrococcales</taxon>
        <taxon>Brevibacteriaceae</taxon>
        <taxon>Brevibacterium</taxon>
    </lineage>
</organism>
<protein>
    <recommendedName>
        <fullName evidence="2">HNH nuclease domain-containing protein</fullName>
    </recommendedName>
</protein>
<dbReference type="Pfam" id="PF01844">
    <property type="entry name" value="HNH"/>
    <property type="match status" value="1"/>
</dbReference>
<dbReference type="EMBL" id="BAAAPZ010000020">
    <property type="protein sequence ID" value="GAA2107265.1"/>
    <property type="molecule type" value="Genomic_DNA"/>
</dbReference>
<feature type="region of interest" description="Disordered" evidence="1">
    <location>
        <begin position="233"/>
        <end position="283"/>
    </location>
</feature>
<keyword evidence="4" id="KW-1185">Reference proteome</keyword>
<feature type="region of interest" description="Disordered" evidence="1">
    <location>
        <begin position="148"/>
        <end position="168"/>
    </location>
</feature>
<gene>
    <name evidence="3" type="ORF">GCM10009823_33970</name>
</gene>
<dbReference type="CDD" id="cd00085">
    <property type="entry name" value="HNHc"/>
    <property type="match status" value="1"/>
</dbReference>
<proteinExistence type="predicted"/>
<dbReference type="Gene3D" id="1.10.30.50">
    <property type="match status" value="1"/>
</dbReference>